<evidence type="ECO:0000259" key="5">
    <source>
        <dbReference type="PROSITE" id="PS50072"/>
    </source>
</evidence>
<comment type="function">
    <text evidence="1 4">PPIases accelerate the folding of proteins. It catalyzes the cis-trans isomerization of proline imidic peptide bonds in oligopeptides.</text>
</comment>
<dbReference type="CDD" id="cd00317">
    <property type="entry name" value="cyclophilin"/>
    <property type="match status" value="1"/>
</dbReference>
<proteinExistence type="inferred from homology"/>
<dbReference type="PANTHER" id="PTHR45625:SF4">
    <property type="entry name" value="PEPTIDYLPROLYL ISOMERASE DOMAIN AND WD REPEAT-CONTAINING PROTEIN 1"/>
    <property type="match status" value="1"/>
</dbReference>
<sequence>MKKYLLVLLIFITCGGSDSPVETTDTTTLETTTTLGENMEKTYSAQHQMTIDDSKNYTAVIKTSLGEMKVEFFTKDAPITVNNFVTLAKDGYYDGVIFHRVISDFMIQGGDPSGTGHGDYGKYPGYEFEDELNNQIPYSKGILAMANRGPNTNGSQFFIMHVDYPLPYSYTIFGKVIDGLDVIDTIASVETGAGDKPVEDVVIESVEISEN</sequence>
<keyword evidence="3 4" id="KW-0413">Isomerase</keyword>
<dbReference type="PROSITE" id="PS50072">
    <property type="entry name" value="CSA_PPIASE_2"/>
    <property type="match status" value="1"/>
</dbReference>
<comment type="catalytic activity">
    <reaction evidence="4">
        <text>[protein]-peptidylproline (omega=180) = [protein]-peptidylproline (omega=0)</text>
        <dbReference type="Rhea" id="RHEA:16237"/>
        <dbReference type="Rhea" id="RHEA-COMP:10747"/>
        <dbReference type="Rhea" id="RHEA-COMP:10748"/>
        <dbReference type="ChEBI" id="CHEBI:83833"/>
        <dbReference type="ChEBI" id="CHEBI:83834"/>
        <dbReference type="EC" id="5.2.1.8"/>
    </reaction>
</comment>
<dbReference type="InterPro" id="IPR029000">
    <property type="entry name" value="Cyclophilin-like_dom_sf"/>
</dbReference>
<name>S5DYA6_9ACTN</name>
<reference evidence="6" key="1">
    <citation type="journal article" date="2013" name="Sci. Rep.">
        <title>Metagenomics uncovers a new group of low GC and ultra-small marine Actinobacteria.</title>
        <authorList>
            <person name="Ghai R."/>
            <person name="Mizuno C.M."/>
            <person name="Picazo A."/>
            <person name="Camacho A."/>
            <person name="Rodriguez-Valera F."/>
        </authorList>
    </citation>
    <scope>NUCLEOTIDE SEQUENCE</scope>
</reference>
<dbReference type="Gene3D" id="2.40.100.10">
    <property type="entry name" value="Cyclophilin-like"/>
    <property type="match status" value="1"/>
</dbReference>
<dbReference type="PROSITE" id="PS00170">
    <property type="entry name" value="CSA_PPIASE_1"/>
    <property type="match status" value="1"/>
</dbReference>
<dbReference type="Pfam" id="PF00160">
    <property type="entry name" value="Pro_isomerase"/>
    <property type="match status" value="1"/>
</dbReference>
<dbReference type="AlphaFoldDB" id="S5DYA6"/>
<dbReference type="PRINTS" id="PR00153">
    <property type="entry name" value="CSAPPISMRASE"/>
</dbReference>
<dbReference type="EMBL" id="KC811146">
    <property type="protein sequence ID" value="AGQ19902.1"/>
    <property type="molecule type" value="Genomic_DNA"/>
</dbReference>
<organism evidence="6">
    <name type="scientific">Candidatus Actinomarina minuta</name>
    <dbReference type="NCBI Taxonomy" id="1389454"/>
    <lineage>
        <taxon>Bacteria</taxon>
        <taxon>Bacillati</taxon>
        <taxon>Actinomycetota</taxon>
        <taxon>Actinomycetes</taxon>
        <taxon>Candidatus Actinomarinidae</taxon>
        <taxon>Candidatus Actinomarinales</taxon>
        <taxon>Candidatus Actinomarineae</taxon>
        <taxon>Candidatus Actinomarinaceae</taxon>
        <taxon>Candidatus Actinomarina</taxon>
    </lineage>
</organism>
<dbReference type="InterPro" id="IPR020892">
    <property type="entry name" value="Cyclophilin-type_PPIase_CS"/>
</dbReference>
<keyword evidence="2 4" id="KW-0697">Rotamase</keyword>
<protein>
    <recommendedName>
        <fullName evidence="4">Peptidyl-prolyl cis-trans isomerase</fullName>
        <shortName evidence="4">PPIase</shortName>
        <ecNumber evidence="4">5.2.1.8</ecNumber>
    </recommendedName>
</protein>
<evidence type="ECO:0000313" key="6">
    <source>
        <dbReference type="EMBL" id="AGQ19902.1"/>
    </source>
</evidence>
<evidence type="ECO:0000256" key="1">
    <source>
        <dbReference type="ARBA" id="ARBA00002388"/>
    </source>
</evidence>
<dbReference type="GO" id="GO:0003755">
    <property type="term" value="F:peptidyl-prolyl cis-trans isomerase activity"/>
    <property type="evidence" value="ECO:0007669"/>
    <property type="project" value="UniProtKB-UniRule"/>
</dbReference>
<dbReference type="InterPro" id="IPR044666">
    <property type="entry name" value="Cyclophilin_A-like"/>
</dbReference>
<dbReference type="InterPro" id="IPR002130">
    <property type="entry name" value="Cyclophilin-type_PPIase_dom"/>
</dbReference>
<dbReference type="PANTHER" id="PTHR45625">
    <property type="entry name" value="PEPTIDYL-PROLYL CIS-TRANS ISOMERASE-RELATED"/>
    <property type="match status" value="1"/>
</dbReference>
<evidence type="ECO:0000256" key="4">
    <source>
        <dbReference type="RuleBase" id="RU363019"/>
    </source>
</evidence>
<dbReference type="SUPFAM" id="SSF50891">
    <property type="entry name" value="Cyclophilin-like"/>
    <property type="match status" value="1"/>
</dbReference>
<evidence type="ECO:0000256" key="2">
    <source>
        <dbReference type="ARBA" id="ARBA00023110"/>
    </source>
</evidence>
<feature type="domain" description="PPIase cyclophilin-type" evidence="5">
    <location>
        <begin position="63"/>
        <end position="208"/>
    </location>
</feature>
<dbReference type="EC" id="5.2.1.8" evidence="4"/>
<comment type="similarity">
    <text evidence="4">Belongs to the cyclophilin-type PPIase family.</text>
</comment>
<accession>S5DYA6</accession>
<evidence type="ECO:0000256" key="3">
    <source>
        <dbReference type="ARBA" id="ARBA00023235"/>
    </source>
</evidence>
<dbReference type="GO" id="GO:0006457">
    <property type="term" value="P:protein folding"/>
    <property type="evidence" value="ECO:0007669"/>
    <property type="project" value="InterPro"/>
</dbReference>